<reference evidence="1 2" key="1">
    <citation type="submission" date="2019-04" db="EMBL/GenBank/DDBJ databases">
        <title>Chromosome genome assembly for Takifugu flavidus.</title>
        <authorList>
            <person name="Xiao S."/>
        </authorList>
    </citation>
    <scope>NUCLEOTIDE SEQUENCE [LARGE SCALE GENOMIC DNA]</scope>
    <source>
        <strain evidence="1">HTHZ2018</strain>
        <tissue evidence="1">Muscle</tissue>
    </source>
</reference>
<sequence length="314" mass="35347">MEGNASPETPEKMRDKLICVIQFDTITLTGDSFLQYKNYRFARQSDPNSHYCVSINDIVGLEESRGVHVDDIILALKGHVRDGYEFNPSSPLKGDEGYNPSPNLQDRVHVLVSVVSADGAVMITDEMVKKMRKIGKAASDMEIPQLTIITKGDKACPAVKDNVENLYKSKYLKEKYKNYRFTRQSDPNNYYCVSINDIVGLEKSRGTHVDDIILALKGHVRDGYEFNPSSPLKEGDEGYNPSPNLQDRVHVLVSVIPADGAVIITDEMVKKMRRSEELQVTWVSLIVVFISDFLFTRGNVIIHDLSNDPDWSDT</sequence>
<dbReference type="Proteomes" id="UP000324091">
    <property type="component" value="Chromosome 18"/>
</dbReference>
<dbReference type="PANTHER" id="PTHR14241:SF1">
    <property type="entry name" value="INTERFERON-INDUCED PROTEIN 44-RELATED"/>
    <property type="match status" value="1"/>
</dbReference>
<keyword evidence="2" id="KW-1185">Reference proteome</keyword>
<proteinExistence type="predicted"/>
<dbReference type="GO" id="GO:0006955">
    <property type="term" value="P:immune response"/>
    <property type="evidence" value="ECO:0007669"/>
    <property type="project" value="TreeGrafter"/>
</dbReference>
<evidence type="ECO:0000313" key="1">
    <source>
        <dbReference type="EMBL" id="TWW69918.1"/>
    </source>
</evidence>
<dbReference type="AlphaFoldDB" id="A0A5C6NT03"/>
<comment type="caution">
    <text evidence="1">The sequence shown here is derived from an EMBL/GenBank/DDBJ whole genome shotgun (WGS) entry which is preliminary data.</text>
</comment>
<accession>A0A5C6NT03</accession>
<protein>
    <recommendedName>
        <fullName evidence="3">Interferon-induced protein 44-like</fullName>
    </recommendedName>
</protein>
<evidence type="ECO:0000313" key="2">
    <source>
        <dbReference type="Proteomes" id="UP000324091"/>
    </source>
</evidence>
<organism evidence="1 2">
    <name type="scientific">Takifugu flavidus</name>
    <name type="common">sansaifugu</name>
    <dbReference type="NCBI Taxonomy" id="433684"/>
    <lineage>
        <taxon>Eukaryota</taxon>
        <taxon>Metazoa</taxon>
        <taxon>Chordata</taxon>
        <taxon>Craniata</taxon>
        <taxon>Vertebrata</taxon>
        <taxon>Euteleostomi</taxon>
        <taxon>Actinopterygii</taxon>
        <taxon>Neopterygii</taxon>
        <taxon>Teleostei</taxon>
        <taxon>Neoteleostei</taxon>
        <taxon>Acanthomorphata</taxon>
        <taxon>Eupercaria</taxon>
        <taxon>Tetraodontiformes</taxon>
        <taxon>Tetradontoidea</taxon>
        <taxon>Tetraodontidae</taxon>
        <taxon>Takifugu</taxon>
    </lineage>
</organism>
<dbReference type="PANTHER" id="PTHR14241">
    <property type="entry name" value="INTERFERON-INDUCED PROTEIN 44"/>
    <property type="match status" value="1"/>
</dbReference>
<name>A0A5C6NT03_9TELE</name>
<gene>
    <name evidence="1" type="ORF">D4764_18G0007240</name>
</gene>
<dbReference type="EMBL" id="RHFK02000010">
    <property type="protein sequence ID" value="TWW69918.1"/>
    <property type="molecule type" value="Genomic_DNA"/>
</dbReference>
<evidence type="ECO:0008006" key="3">
    <source>
        <dbReference type="Google" id="ProtNLM"/>
    </source>
</evidence>